<dbReference type="OrthoDB" id="3811858at2"/>
<evidence type="ECO:0000313" key="1">
    <source>
        <dbReference type="EMBL" id="SEE88169.1"/>
    </source>
</evidence>
<dbReference type="STRING" id="648782.SAMN04488554_3360"/>
<evidence type="ECO:0000313" key="2">
    <source>
        <dbReference type="Proteomes" id="UP000199220"/>
    </source>
</evidence>
<organism evidence="1 2">
    <name type="scientific">Ruania alba</name>
    <dbReference type="NCBI Taxonomy" id="648782"/>
    <lineage>
        <taxon>Bacteria</taxon>
        <taxon>Bacillati</taxon>
        <taxon>Actinomycetota</taxon>
        <taxon>Actinomycetes</taxon>
        <taxon>Micrococcales</taxon>
        <taxon>Ruaniaceae</taxon>
        <taxon>Ruania</taxon>
    </lineage>
</organism>
<gene>
    <name evidence="1" type="ORF">SAMN04488554_3360</name>
</gene>
<dbReference type="RefSeq" id="WP_089774166.1">
    <property type="nucleotide sequence ID" value="NZ_FNTX01000002.1"/>
</dbReference>
<dbReference type="EMBL" id="FNTX01000002">
    <property type="protein sequence ID" value="SEE88169.1"/>
    <property type="molecule type" value="Genomic_DNA"/>
</dbReference>
<dbReference type="Proteomes" id="UP000199220">
    <property type="component" value="Unassembled WGS sequence"/>
</dbReference>
<dbReference type="AlphaFoldDB" id="A0A1H5MFC2"/>
<sequence>MPDHLTTAVVAWSPDRTVVRRLMTVADPSDTARIAEFLDHDEVGVDVRQSADWTTDVLRDPVSVERAKVAFGTFVDPAEIARVFDAW</sequence>
<keyword evidence="2" id="KW-1185">Reference proteome</keyword>
<accession>A0A1H5MFC2</accession>
<name>A0A1H5MFC2_9MICO</name>
<reference evidence="2" key="1">
    <citation type="submission" date="2016-10" db="EMBL/GenBank/DDBJ databases">
        <authorList>
            <person name="Varghese N."/>
            <person name="Submissions S."/>
        </authorList>
    </citation>
    <scope>NUCLEOTIDE SEQUENCE [LARGE SCALE GENOMIC DNA]</scope>
    <source>
        <strain evidence="2">DSM 21368</strain>
    </source>
</reference>
<protein>
    <submittedName>
        <fullName evidence="1">Uncharacterized protein</fullName>
    </submittedName>
</protein>
<proteinExistence type="predicted"/>